<accession>A0A1Y6CHY4</accession>
<dbReference type="GO" id="GO:0005524">
    <property type="term" value="F:ATP binding"/>
    <property type="evidence" value="ECO:0007669"/>
    <property type="project" value="UniProtKB-KW"/>
</dbReference>
<name>A0A1Y6CHY4_9PROT</name>
<proteinExistence type="predicted"/>
<dbReference type="STRING" id="560819.SAMN05428998_1255"/>
<dbReference type="EMBL" id="FWZX01000025">
    <property type="protein sequence ID" value="SMF63853.1"/>
    <property type="molecule type" value="Genomic_DNA"/>
</dbReference>
<dbReference type="SUPFAM" id="SSF52540">
    <property type="entry name" value="P-loop containing nucleoside triphosphate hydrolases"/>
    <property type="match status" value="1"/>
</dbReference>
<dbReference type="InterPro" id="IPR003593">
    <property type="entry name" value="AAA+_ATPase"/>
</dbReference>
<dbReference type="SMART" id="SM00382">
    <property type="entry name" value="AAA"/>
    <property type="match status" value="1"/>
</dbReference>
<dbReference type="PROSITE" id="PS50893">
    <property type="entry name" value="ABC_TRANSPORTER_2"/>
    <property type="match status" value="1"/>
</dbReference>
<dbReference type="InterPro" id="IPR051120">
    <property type="entry name" value="ABC_AA/LPS_Transport"/>
</dbReference>
<dbReference type="GO" id="GO:0016887">
    <property type="term" value="F:ATP hydrolysis activity"/>
    <property type="evidence" value="ECO:0007669"/>
    <property type="project" value="InterPro"/>
</dbReference>
<evidence type="ECO:0000256" key="1">
    <source>
        <dbReference type="ARBA" id="ARBA00022448"/>
    </source>
</evidence>
<keyword evidence="6" id="KW-1185">Reference proteome</keyword>
<dbReference type="GO" id="GO:0005886">
    <property type="term" value="C:plasma membrane"/>
    <property type="evidence" value="ECO:0007669"/>
    <property type="project" value="TreeGrafter"/>
</dbReference>
<keyword evidence="1" id="KW-0813">Transport</keyword>
<feature type="domain" description="ABC transporter" evidence="4">
    <location>
        <begin position="7"/>
        <end position="240"/>
    </location>
</feature>
<dbReference type="PANTHER" id="PTHR45772:SF8">
    <property type="entry name" value="HIGH-AFFINITY BRANCHED-CHAIN AMINO ACID TRANSPORT ATP-BINDING PROTEIN"/>
    <property type="match status" value="1"/>
</dbReference>
<reference evidence="5 6" key="1">
    <citation type="submission" date="2017-04" db="EMBL/GenBank/DDBJ databases">
        <authorList>
            <person name="Afonso C.L."/>
            <person name="Miller P.J."/>
            <person name="Scott M.A."/>
            <person name="Spackman E."/>
            <person name="Goraichik I."/>
            <person name="Dimitrov K.M."/>
            <person name="Suarez D.L."/>
            <person name="Swayne D.E."/>
        </authorList>
    </citation>
    <scope>NUCLEOTIDE SEQUENCE [LARGE SCALE GENOMIC DNA]</scope>
    <source>
        <strain evidence="5 6">USBA 355</strain>
    </source>
</reference>
<evidence type="ECO:0000256" key="2">
    <source>
        <dbReference type="ARBA" id="ARBA00022741"/>
    </source>
</evidence>
<dbReference type="Gene3D" id="3.40.50.300">
    <property type="entry name" value="P-loop containing nucleotide triphosphate hydrolases"/>
    <property type="match status" value="1"/>
</dbReference>
<keyword evidence="2" id="KW-0547">Nucleotide-binding</keyword>
<dbReference type="Pfam" id="PF00005">
    <property type="entry name" value="ABC_tran"/>
    <property type="match status" value="1"/>
</dbReference>
<dbReference type="Proteomes" id="UP000192917">
    <property type="component" value="Unassembled WGS sequence"/>
</dbReference>
<dbReference type="RefSeq" id="WP_085125168.1">
    <property type="nucleotide sequence ID" value="NZ_FWZX01000025.1"/>
</dbReference>
<evidence type="ECO:0000256" key="3">
    <source>
        <dbReference type="ARBA" id="ARBA00022840"/>
    </source>
</evidence>
<evidence type="ECO:0000259" key="4">
    <source>
        <dbReference type="PROSITE" id="PS50893"/>
    </source>
</evidence>
<dbReference type="PANTHER" id="PTHR45772">
    <property type="entry name" value="CONSERVED COMPONENT OF ABC TRANSPORTER FOR NATURAL AMINO ACIDS-RELATED"/>
    <property type="match status" value="1"/>
</dbReference>
<sequence>MTTAPMLETRRLNKRFGGVVAADNIDLSVETGELRCLIGPNGAGKSTLFAMLCGIQRADGGQILLAGRDVTHMQAFQRVRLGVGLTFQTNRAFHQLSVRENLAIPRIPHDAERRALGAERLAVALETFGLDPEDETRAGELSHNQLQWLEIAMVLSGYPDLILLDEPAAGMAGEETARTATLLKRLNATGLTIVVVEHDIAFVKEVAQSVTVLHQGRVFAEGPVEAITANEEVRKIYLGKA</sequence>
<dbReference type="InterPro" id="IPR027417">
    <property type="entry name" value="P-loop_NTPase"/>
</dbReference>
<organism evidence="5 6">
    <name type="scientific">Tistlia consotensis USBA 355</name>
    <dbReference type="NCBI Taxonomy" id="560819"/>
    <lineage>
        <taxon>Bacteria</taxon>
        <taxon>Pseudomonadati</taxon>
        <taxon>Pseudomonadota</taxon>
        <taxon>Alphaproteobacteria</taxon>
        <taxon>Rhodospirillales</taxon>
        <taxon>Rhodovibrionaceae</taxon>
        <taxon>Tistlia</taxon>
    </lineage>
</organism>
<keyword evidence="3 5" id="KW-0067">ATP-binding</keyword>
<dbReference type="AlphaFoldDB" id="A0A1Y6CHY4"/>
<evidence type="ECO:0000313" key="5">
    <source>
        <dbReference type="EMBL" id="SMF63853.1"/>
    </source>
</evidence>
<protein>
    <submittedName>
        <fullName evidence="5">Branched-chain amino acid transport system ATP-binding protein</fullName>
    </submittedName>
</protein>
<evidence type="ECO:0000313" key="6">
    <source>
        <dbReference type="Proteomes" id="UP000192917"/>
    </source>
</evidence>
<dbReference type="CDD" id="cd03219">
    <property type="entry name" value="ABC_Mj1267_LivG_branched"/>
    <property type="match status" value="1"/>
</dbReference>
<dbReference type="InterPro" id="IPR003439">
    <property type="entry name" value="ABC_transporter-like_ATP-bd"/>
</dbReference>
<gene>
    <name evidence="5" type="ORF">SAMN05428998_1255</name>
</gene>